<evidence type="ECO:0000313" key="2">
    <source>
        <dbReference type="EMBL" id="CAF4468145.1"/>
    </source>
</evidence>
<gene>
    <name evidence="2" type="ORF">SRO942_LOCUS43128</name>
</gene>
<comment type="caution">
    <text evidence="2">The sequence shown here is derived from an EMBL/GenBank/DDBJ whole genome shotgun (WGS) entry which is preliminary data.</text>
</comment>
<dbReference type="AlphaFoldDB" id="A0A8S2WZ54"/>
<feature type="compositionally biased region" description="Basic and acidic residues" evidence="1">
    <location>
        <begin position="1"/>
        <end position="14"/>
    </location>
</feature>
<sequence>MSDRPMRESAHSAEADAVDLSVDKEETGASWTILASVEG</sequence>
<dbReference type="EMBL" id="CAJOBC010100582">
    <property type="protein sequence ID" value="CAF4468145.1"/>
    <property type="molecule type" value="Genomic_DNA"/>
</dbReference>
<evidence type="ECO:0000256" key="1">
    <source>
        <dbReference type="SAM" id="MobiDB-lite"/>
    </source>
</evidence>
<accession>A0A8S2WZ54</accession>
<dbReference type="Proteomes" id="UP000681722">
    <property type="component" value="Unassembled WGS sequence"/>
</dbReference>
<name>A0A8S2WZ54_9BILA</name>
<organism evidence="2 3">
    <name type="scientific">Didymodactylos carnosus</name>
    <dbReference type="NCBI Taxonomy" id="1234261"/>
    <lineage>
        <taxon>Eukaryota</taxon>
        <taxon>Metazoa</taxon>
        <taxon>Spiralia</taxon>
        <taxon>Gnathifera</taxon>
        <taxon>Rotifera</taxon>
        <taxon>Eurotatoria</taxon>
        <taxon>Bdelloidea</taxon>
        <taxon>Philodinida</taxon>
        <taxon>Philodinidae</taxon>
        <taxon>Didymodactylos</taxon>
    </lineage>
</organism>
<evidence type="ECO:0000313" key="3">
    <source>
        <dbReference type="Proteomes" id="UP000681722"/>
    </source>
</evidence>
<proteinExistence type="predicted"/>
<protein>
    <submittedName>
        <fullName evidence="2">Uncharacterized protein</fullName>
    </submittedName>
</protein>
<reference evidence="2" key="1">
    <citation type="submission" date="2021-02" db="EMBL/GenBank/DDBJ databases">
        <authorList>
            <person name="Nowell W R."/>
        </authorList>
    </citation>
    <scope>NUCLEOTIDE SEQUENCE</scope>
</reference>
<feature type="non-terminal residue" evidence="2">
    <location>
        <position position="39"/>
    </location>
</feature>
<feature type="region of interest" description="Disordered" evidence="1">
    <location>
        <begin position="1"/>
        <end position="28"/>
    </location>
</feature>